<dbReference type="Proteomes" id="UP000000393">
    <property type="component" value="Chromosome"/>
</dbReference>
<keyword evidence="1" id="KW-1133">Transmembrane helix</keyword>
<gene>
    <name evidence="2" type="ordered locus">Nwat_2648</name>
</gene>
<evidence type="ECO:0000313" key="3">
    <source>
        <dbReference type="Proteomes" id="UP000000393"/>
    </source>
</evidence>
<keyword evidence="1" id="KW-0812">Transmembrane</keyword>
<accession>D8KAJ8</accession>
<feature type="transmembrane region" description="Helical" evidence="1">
    <location>
        <begin position="12"/>
        <end position="36"/>
    </location>
</feature>
<dbReference type="KEGG" id="nwa:Nwat_2648"/>
<keyword evidence="1" id="KW-0472">Membrane</keyword>
<organism evidence="2 3">
    <name type="scientific">Nitrosococcus watsoni (strain C-113)</name>
    <dbReference type="NCBI Taxonomy" id="105559"/>
    <lineage>
        <taxon>Bacteria</taxon>
        <taxon>Pseudomonadati</taxon>
        <taxon>Pseudomonadota</taxon>
        <taxon>Gammaproteobacteria</taxon>
        <taxon>Chromatiales</taxon>
        <taxon>Chromatiaceae</taxon>
        <taxon>Nitrosococcus</taxon>
    </lineage>
</organism>
<dbReference type="HOGENOM" id="CLU_3346441_0_0_6"/>
<protein>
    <submittedName>
        <fullName evidence="2">Uncharacterized protein</fullName>
    </submittedName>
</protein>
<evidence type="ECO:0000256" key="1">
    <source>
        <dbReference type="SAM" id="Phobius"/>
    </source>
</evidence>
<keyword evidence="3" id="KW-1185">Reference proteome</keyword>
<proteinExistence type="predicted"/>
<evidence type="ECO:0000313" key="2">
    <source>
        <dbReference type="EMBL" id="ADJ29425.1"/>
    </source>
</evidence>
<dbReference type="EMBL" id="CP002086">
    <property type="protein sequence ID" value="ADJ29425.1"/>
    <property type="molecule type" value="Genomic_DNA"/>
</dbReference>
<reference evidence="2 3" key="1">
    <citation type="submission" date="2010-06" db="EMBL/GenBank/DDBJ databases">
        <title>Complete sequence of chromosome of Nitrosococcus watsoni C-113.</title>
        <authorList>
            <consortium name="US DOE Joint Genome Institute"/>
            <person name="Lucas S."/>
            <person name="Copeland A."/>
            <person name="Lapidus A."/>
            <person name="Cheng J.-F."/>
            <person name="Bruce D."/>
            <person name="Goodwin L."/>
            <person name="Pitluck S."/>
            <person name="Malfatti S.A."/>
            <person name="Chain P.S.G."/>
            <person name="Land M."/>
            <person name="Hauser L."/>
            <person name="Kyrpides N."/>
            <person name="Ivanova N."/>
            <person name="Cambell M.A."/>
            <person name="Heidelberg J.F."/>
            <person name="Klotz M.G."/>
            <person name="Woyke T."/>
        </authorList>
    </citation>
    <scope>NUCLEOTIDE SEQUENCE [LARGE SCALE GENOMIC DNA]</scope>
    <source>
        <strain evidence="2 3">C-113</strain>
    </source>
</reference>
<dbReference type="AlphaFoldDB" id="D8KAJ8"/>
<sequence length="37" mass="4234">MHTPIPHSSGEAFIIALILFLKANEMLIVNSEWLFLH</sequence>
<name>D8KAJ8_NITWC</name>